<dbReference type="Proteomes" id="UP000324738">
    <property type="component" value="Unassembled WGS sequence"/>
</dbReference>
<proteinExistence type="predicted"/>
<evidence type="ECO:0000256" key="1">
    <source>
        <dbReference type="ARBA" id="ARBA00022612"/>
    </source>
</evidence>
<dbReference type="OrthoDB" id="4519042at2"/>
<evidence type="ECO:0000313" key="3">
    <source>
        <dbReference type="EMBL" id="KAA0970823.1"/>
    </source>
</evidence>
<keyword evidence="4" id="KW-1185">Reference proteome</keyword>
<accession>A0A5B0DWI9</accession>
<name>A0A5B0DWI9_9HYPH</name>
<dbReference type="InterPro" id="IPR035421">
    <property type="entry name" value="Terminase_6C"/>
</dbReference>
<protein>
    <submittedName>
        <fullName evidence="3">DNA-packaging protein</fullName>
    </submittedName>
</protein>
<sequence length="445" mass="48636">MPAPSFNLSSLAKLPPAQQSAILAGLTDRECQALLHDWRFLARSSQLPPDGDWQNWLILAGRGFGKTRTGAEWAREELKAGATRLGLIAPTASDARDVMVEGESGLLAVCWAGDRTHTGEALGRPQYEPSKRRLTWANGAIATLFSAEEPERLRGPQHDRLWCDELAAWKYLRETWDMAMFGLRLGDRPRTCITTTPKPNQVLREIIRDARTIITRGSTFDNAGNLAPTFLQAIKDKYEGTRLGRQELNAELLDDVPGALWTRDMIDSAKDGSSLPDMQRIVVSIDPSGTAGDSDDGDSVGIVVAGKGVDGAGYILADRTCKLSPDGWGRRAVAAYHEFNADRIVAERNFGGAMVEHVIRTVDAQVSYTEVVASRGKVVRAEPIAALYEQDRIKHVGGLEHLEDQMCAMTGDGYMGDGSPDRVDAAVWALTDLMLTGSQYTLNNL</sequence>
<dbReference type="AlphaFoldDB" id="A0A5B0DWI9"/>
<keyword evidence="1" id="KW-1188">Viral release from host cell</keyword>
<dbReference type="Pfam" id="PF03237">
    <property type="entry name" value="Terminase_6N"/>
    <property type="match status" value="1"/>
</dbReference>
<comment type="caution">
    <text evidence="3">The sequence shown here is derived from an EMBL/GenBank/DDBJ whole genome shotgun (WGS) entry which is preliminary data.</text>
</comment>
<dbReference type="RefSeq" id="WP_149300136.1">
    <property type="nucleotide sequence ID" value="NZ_VTWH01000002.1"/>
</dbReference>
<dbReference type="Gene3D" id="3.40.50.300">
    <property type="entry name" value="P-loop containing nucleotide triphosphate hydrolases"/>
    <property type="match status" value="1"/>
</dbReference>
<evidence type="ECO:0000259" key="2">
    <source>
        <dbReference type="Pfam" id="PF17289"/>
    </source>
</evidence>
<feature type="domain" description="Terminase large subunit gp17-like C-terminal" evidence="2">
    <location>
        <begin position="284"/>
        <end position="431"/>
    </location>
</feature>
<evidence type="ECO:0000313" key="4">
    <source>
        <dbReference type="Proteomes" id="UP000324738"/>
    </source>
</evidence>
<dbReference type="EMBL" id="VTWH01000002">
    <property type="protein sequence ID" value="KAA0970823.1"/>
    <property type="molecule type" value="Genomic_DNA"/>
</dbReference>
<reference evidence="3 4" key="1">
    <citation type="submission" date="2019-08" db="EMBL/GenBank/DDBJ databases">
        <title>Aureimonas fodiniaquatilis sp. nov., isolated from a coal mine wastewater.</title>
        <authorList>
            <person name="Kim W."/>
        </authorList>
    </citation>
    <scope>NUCLEOTIDE SEQUENCE [LARGE SCALE GENOMIC DNA]</scope>
    <source>
        <strain evidence="3 4">CAU 1482</strain>
    </source>
</reference>
<gene>
    <name evidence="3" type="ORF">FPY71_10125</name>
</gene>
<organism evidence="3 4">
    <name type="scientific">Aureimonas fodinaquatilis</name>
    <dbReference type="NCBI Taxonomy" id="2565783"/>
    <lineage>
        <taxon>Bacteria</taxon>
        <taxon>Pseudomonadati</taxon>
        <taxon>Pseudomonadota</taxon>
        <taxon>Alphaproteobacteria</taxon>
        <taxon>Hyphomicrobiales</taxon>
        <taxon>Aurantimonadaceae</taxon>
        <taxon>Aureimonas</taxon>
    </lineage>
</organism>
<dbReference type="InterPro" id="IPR027417">
    <property type="entry name" value="P-loop_NTPase"/>
</dbReference>
<dbReference type="Pfam" id="PF17289">
    <property type="entry name" value="Terminase_6C"/>
    <property type="match status" value="1"/>
</dbReference>